<evidence type="ECO:0008006" key="3">
    <source>
        <dbReference type="Google" id="ProtNLM"/>
    </source>
</evidence>
<dbReference type="PANTHER" id="PTHR47594:SF3">
    <property type="entry name" value="PROTEIN THYLAKOID ASSEMBLY 8, CHLOROPLASTIC"/>
    <property type="match status" value="1"/>
</dbReference>
<dbReference type="GO" id="GO:0009658">
    <property type="term" value="P:chloroplast organization"/>
    <property type="evidence" value="ECO:0007669"/>
    <property type="project" value="InterPro"/>
</dbReference>
<dbReference type="PANTHER" id="PTHR47594">
    <property type="entry name" value="PPR CONTAINING PLANT-LIKE PROTEIN"/>
    <property type="match status" value="1"/>
</dbReference>
<dbReference type="GO" id="GO:0000373">
    <property type="term" value="P:Group II intron splicing"/>
    <property type="evidence" value="ECO:0007669"/>
    <property type="project" value="InterPro"/>
</dbReference>
<keyword evidence="2" id="KW-1185">Reference proteome</keyword>
<dbReference type="AlphaFoldDB" id="A0A7J7NBW4"/>
<protein>
    <recommendedName>
        <fullName evidence="3">Pentatricopeptide repeat-containing protein</fullName>
    </recommendedName>
</protein>
<dbReference type="Proteomes" id="UP000541444">
    <property type="component" value="Unassembled WGS sequence"/>
</dbReference>
<dbReference type="OrthoDB" id="675068at2759"/>
<dbReference type="InterPro" id="IPR011990">
    <property type="entry name" value="TPR-like_helical_dom_sf"/>
</dbReference>
<evidence type="ECO:0000313" key="2">
    <source>
        <dbReference type="Proteomes" id="UP000541444"/>
    </source>
</evidence>
<reference evidence="1 2" key="1">
    <citation type="journal article" date="2020" name="IScience">
        <title>Genome Sequencing of the Endangered Kingdonia uniflora (Circaeasteraceae, Ranunculales) Reveals Potential Mechanisms of Evolutionary Specialization.</title>
        <authorList>
            <person name="Sun Y."/>
            <person name="Deng T."/>
            <person name="Zhang A."/>
            <person name="Moore M.J."/>
            <person name="Landis J.B."/>
            <person name="Lin N."/>
            <person name="Zhang H."/>
            <person name="Zhang X."/>
            <person name="Huang J."/>
            <person name="Zhang X."/>
            <person name="Sun H."/>
            <person name="Wang H."/>
        </authorList>
    </citation>
    <scope>NUCLEOTIDE SEQUENCE [LARGE SCALE GENOMIC DNA]</scope>
    <source>
        <strain evidence="1">TB1705</strain>
        <tissue evidence="1">Leaf</tissue>
    </source>
</reference>
<organism evidence="1 2">
    <name type="scientific">Kingdonia uniflora</name>
    <dbReference type="NCBI Taxonomy" id="39325"/>
    <lineage>
        <taxon>Eukaryota</taxon>
        <taxon>Viridiplantae</taxon>
        <taxon>Streptophyta</taxon>
        <taxon>Embryophyta</taxon>
        <taxon>Tracheophyta</taxon>
        <taxon>Spermatophyta</taxon>
        <taxon>Magnoliopsida</taxon>
        <taxon>Ranunculales</taxon>
        <taxon>Circaeasteraceae</taxon>
        <taxon>Kingdonia</taxon>
    </lineage>
</organism>
<dbReference type="InterPro" id="IPR044190">
    <property type="entry name" value="THA8-like"/>
</dbReference>
<sequence length="167" mass="18673">MQAIQALKRTKLDTNKLNHILTTTLPRLLKSDLLASLSELLRQNQCHLALKLFAATKSEAWYKPDIGLYADMVLALARNNMVGEIDGLVLELSGEGWVCDRGVSRLVKALVVAERGESLVRVYEMMRESGVVVDEYLVKVLSRGLRRLGEESVADEVEREFGDCLNV</sequence>
<comment type="caution">
    <text evidence="1">The sequence shown here is derived from an EMBL/GenBank/DDBJ whole genome shotgun (WGS) entry which is preliminary data.</text>
</comment>
<dbReference type="EMBL" id="JACGCM010000926">
    <property type="protein sequence ID" value="KAF6164462.1"/>
    <property type="molecule type" value="Genomic_DNA"/>
</dbReference>
<dbReference type="Gene3D" id="1.25.40.10">
    <property type="entry name" value="Tetratricopeptide repeat domain"/>
    <property type="match status" value="1"/>
</dbReference>
<accession>A0A7J7NBW4</accession>
<dbReference type="GO" id="GO:0003723">
    <property type="term" value="F:RNA binding"/>
    <property type="evidence" value="ECO:0007669"/>
    <property type="project" value="InterPro"/>
</dbReference>
<gene>
    <name evidence="1" type="ORF">GIB67_025288</name>
</gene>
<name>A0A7J7NBW4_9MAGN</name>
<evidence type="ECO:0000313" key="1">
    <source>
        <dbReference type="EMBL" id="KAF6164462.1"/>
    </source>
</evidence>
<proteinExistence type="predicted"/>